<dbReference type="RefSeq" id="WP_109017005.1">
    <property type="nucleotide sequence ID" value="NZ_BDOQ01000021.1"/>
</dbReference>
<dbReference type="EMBL" id="BDOQ01000021">
    <property type="protein sequence ID" value="GBG15861.1"/>
    <property type="molecule type" value="Genomic_DNA"/>
</dbReference>
<proteinExistence type="predicted"/>
<protein>
    <submittedName>
        <fullName evidence="2">Hemolysin D</fullName>
    </submittedName>
</protein>
<reference evidence="2 3" key="1">
    <citation type="journal article" date="2018" name="Environ. Microbiol.">
        <title>Isolation and genomic characterization of Novimethylophilus kurashikiensis gen. nov. sp. nov., a new lanthanide-dependent methylotrophic species of Methylophilaceae.</title>
        <authorList>
            <person name="Lv H."/>
            <person name="Sahin N."/>
            <person name="Tani A."/>
        </authorList>
    </citation>
    <scope>NUCLEOTIDE SEQUENCE [LARGE SCALE GENOMIC DNA]</scope>
    <source>
        <strain evidence="2 3">La2-4</strain>
    </source>
</reference>
<dbReference type="InterPro" id="IPR021471">
    <property type="entry name" value="DUF3124"/>
</dbReference>
<dbReference type="AlphaFoldDB" id="A0A2R5FIZ3"/>
<feature type="signal peptide" evidence="1">
    <location>
        <begin position="1"/>
        <end position="19"/>
    </location>
</feature>
<organism evidence="2 3">
    <name type="scientific">Novimethylophilus kurashikiensis</name>
    <dbReference type="NCBI Taxonomy" id="1825523"/>
    <lineage>
        <taxon>Bacteria</taxon>
        <taxon>Pseudomonadati</taxon>
        <taxon>Pseudomonadota</taxon>
        <taxon>Betaproteobacteria</taxon>
        <taxon>Nitrosomonadales</taxon>
        <taxon>Methylophilaceae</taxon>
        <taxon>Novimethylophilus</taxon>
    </lineage>
</organism>
<comment type="caution">
    <text evidence="2">The sequence shown here is derived from an EMBL/GenBank/DDBJ whole genome shotgun (WGS) entry which is preliminary data.</text>
</comment>
<keyword evidence="1" id="KW-0732">Signal</keyword>
<evidence type="ECO:0000313" key="3">
    <source>
        <dbReference type="Proteomes" id="UP000245081"/>
    </source>
</evidence>
<dbReference type="Proteomes" id="UP000245081">
    <property type="component" value="Unassembled WGS sequence"/>
</dbReference>
<dbReference type="Pfam" id="PF11322">
    <property type="entry name" value="DUF3124"/>
    <property type="match status" value="1"/>
</dbReference>
<gene>
    <name evidence="2" type="ORF">NMK_3476</name>
</gene>
<evidence type="ECO:0000256" key="1">
    <source>
        <dbReference type="SAM" id="SignalP"/>
    </source>
</evidence>
<evidence type="ECO:0000313" key="2">
    <source>
        <dbReference type="EMBL" id="GBG15861.1"/>
    </source>
</evidence>
<sequence>MKNFTLFALLLNLALPVAADDTPPISGGQTLYLPIYSHIWHGDRVVDGRYPLKSQVSALVSIRNTSLKMPIQVVSARYYATDGQLLKEYIPTPRIIKPMGTLELFVEKSEYAGGSGANFVIQWQAEQPTNPPVVEALHADIQGHRTLTFITEARAVREDR</sequence>
<name>A0A2R5FIZ3_9PROT</name>
<feature type="chain" id="PRO_5015330310" evidence="1">
    <location>
        <begin position="20"/>
        <end position="160"/>
    </location>
</feature>
<keyword evidence="3" id="KW-1185">Reference proteome</keyword>
<dbReference type="OrthoDB" id="283474at2"/>
<accession>A0A2R5FIZ3</accession>